<name>A0A9R0EHV3_SPOFR</name>
<feature type="compositionally biased region" description="Low complexity" evidence="8">
    <location>
        <begin position="141"/>
        <end position="150"/>
    </location>
</feature>
<feature type="compositionally biased region" description="Basic and acidic residues" evidence="8">
    <location>
        <begin position="125"/>
        <end position="139"/>
    </location>
</feature>
<dbReference type="GO" id="GO:0008270">
    <property type="term" value="F:zinc ion binding"/>
    <property type="evidence" value="ECO:0007669"/>
    <property type="project" value="InterPro"/>
</dbReference>
<organism evidence="11 12">
    <name type="scientific">Spodoptera frugiperda</name>
    <name type="common">Fall armyworm</name>
    <dbReference type="NCBI Taxonomy" id="7108"/>
    <lineage>
        <taxon>Eukaryota</taxon>
        <taxon>Metazoa</taxon>
        <taxon>Ecdysozoa</taxon>
        <taxon>Arthropoda</taxon>
        <taxon>Hexapoda</taxon>
        <taxon>Insecta</taxon>
        <taxon>Pterygota</taxon>
        <taxon>Neoptera</taxon>
        <taxon>Endopterygota</taxon>
        <taxon>Lepidoptera</taxon>
        <taxon>Glossata</taxon>
        <taxon>Ditrysia</taxon>
        <taxon>Noctuoidea</taxon>
        <taxon>Noctuidae</taxon>
        <taxon>Amphipyrinae</taxon>
        <taxon>Spodoptera</taxon>
    </lineage>
</organism>
<feature type="compositionally biased region" description="Basic and acidic residues" evidence="8">
    <location>
        <begin position="98"/>
        <end position="109"/>
    </location>
</feature>
<dbReference type="GO" id="GO:0005615">
    <property type="term" value="C:extracellular space"/>
    <property type="evidence" value="ECO:0007669"/>
    <property type="project" value="TreeGrafter"/>
</dbReference>
<proteinExistence type="inferred from homology"/>
<reference evidence="12" key="1">
    <citation type="submission" date="2025-08" db="UniProtKB">
        <authorList>
            <consortium name="RefSeq"/>
        </authorList>
    </citation>
    <scope>IDENTIFICATION</scope>
    <source>
        <tissue evidence="12">Whole larval tissue</tissue>
    </source>
</reference>
<evidence type="ECO:0000256" key="1">
    <source>
        <dbReference type="ARBA" id="ARBA00001947"/>
    </source>
</evidence>
<evidence type="ECO:0000313" key="11">
    <source>
        <dbReference type="Proteomes" id="UP000829999"/>
    </source>
</evidence>
<keyword evidence="6" id="KW-0482">Metalloprotease</keyword>
<dbReference type="OrthoDB" id="3626597at2759"/>
<feature type="domain" description="Peptidase M14" evidence="10">
    <location>
        <begin position="308"/>
        <end position="615"/>
    </location>
</feature>
<comment type="similarity">
    <text evidence="2 7">Belongs to the peptidase M14 family.</text>
</comment>
<evidence type="ECO:0000256" key="6">
    <source>
        <dbReference type="ARBA" id="ARBA00023049"/>
    </source>
</evidence>
<evidence type="ECO:0000256" key="5">
    <source>
        <dbReference type="ARBA" id="ARBA00022833"/>
    </source>
</evidence>
<dbReference type="Pfam" id="PF00246">
    <property type="entry name" value="Peptidase_M14"/>
    <property type="match status" value="1"/>
</dbReference>
<accession>A0A9R0EHV3</accession>
<sequence>MVKSLILVAIFYVYLCEIRAENGTTEKSGNWYSTGSKLVVKRFLRKSKEHTDTTKSSESSEVTSSESEGFKINDFINIFNSNIKGLKKAINNKTTKHDLDRSPITEKNKYKTYKSQTMDKKKHKDSSSNEDIRATEKINKKGNSNQNKNKNPNKEKYHLEERSREISRIKERMKSKNRYKGKTMNPKRDPEKMQEAFQLNEDVTPIPTTDRGKNMNVKKFLPNKENGRNKNENQDKTSKIGGNLIGESVPGRALNTGMKLPVPSVSKLRSHQKKLNDLRSTRMPPMLNQLDDEVTTPKKWVKPNSASPPNTLSPYAILAQMKIVMDCFPHANATFETIGRTVEYNDIIIVKITDRKQKYFRTEESKYIDEVPEKKIIFIVHGLNVMGMTKMLHLSAIEELKILMSYYLNHLEKFDIFLMPLANPDGYSLLHNVYHGGMWNKNASPQEACRGVLLDRNFDVAWNATRQISSCSPLYPGPAPFSEVETNAVRNIFHYFGHKIVAYINVHSGTYNEKVFKGDAILYPRGYTELQTDDDKYIDLKGEVDEAMKNASFQVMSVAVDTLYNWYGKISGSSVDYASTVYGIPYALEFVMQLYQEDYTNPIQHYALTEIWNRLIDTVFTNIWKSLHVNDLRKK</sequence>
<keyword evidence="5" id="KW-0862">Zinc</keyword>
<comment type="caution">
    <text evidence="7">Lacks conserved residue(s) required for the propagation of feature annotation.</text>
</comment>
<evidence type="ECO:0000256" key="8">
    <source>
        <dbReference type="SAM" id="MobiDB-lite"/>
    </source>
</evidence>
<dbReference type="Proteomes" id="UP000829999">
    <property type="component" value="Chromosome 7"/>
</dbReference>
<feature type="compositionally biased region" description="Basic and acidic residues" evidence="8">
    <location>
        <begin position="152"/>
        <end position="162"/>
    </location>
</feature>
<dbReference type="SMART" id="SM00631">
    <property type="entry name" value="Zn_pept"/>
    <property type="match status" value="1"/>
</dbReference>
<evidence type="ECO:0000256" key="7">
    <source>
        <dbReference type="PROSITE-ProRule" id="PRU01379"/>
    </source>
</evidence>
<feature type="region of interest" description="Disordered" evidence="8">
    <location>
        <begin position="204"/>
        <end position="258"/>
    </location>
</feature>
<dbReference type="PANTHER" id="PTHR11705:SF143">
    <property type="entry name" value="SLL0236 PROTEIN"/>
    <property type="match status" value="1"/>
</dbReference>
<dbReference type="Gene3D" id="3.40.630.10">
    <property type="entry name" value="Zn peptidases"/>
    <property type="match status" value="1"/>
</dbReference>
<evidence type="ECO:0000259" key="10">
    <source>
        <dbReference type="PROSITE" id="PS52035"/>
    </source>
</evidence>
<keyword evidence="9" id="KW-0732">Signal</keyword>
<gene>
    <name evidence="12" type="primary">LOC118266477</name>
</gene>
<dbReference type="RefSeq" id="XP_035435843.1">
    <property type="nucleotide sequence ID" value="XM_035579950.2"/>
</dbReference>
<dbReference type="GO" id="GO:0004181">
    <property type="term" value="F:metallocarboxypeptidase activity"/>
    <property type="evidence" value="ECO:0007669"/>
    <property type="project" value="InterPro"/>
</dbReference>
<feature type="signal peptide" evidence="9">
    <location>
        <begin position="1"/>
        <end position="20"/>
    </location>
</feature>
<dbReference type="InterPro" id="IPR000834">
    <property type="entry name" value="Peptidase_M14"/>
</dbReference>
<feature type="compositionally biased region" description="Basic and acidic residues" evidence="8">
    <location>
        <begin position="225"/>
        <end position="238"/>
    </location>
</feature>
<dbReference type="PROSITE" id="PS52035">
    <property type="entry name" value="PEPTIDASE_M14"/>
    <property type="match status" value="1"/>
</dbReference>
<feature type="chain" id="PRO_5040205516" evidence="9">
    <location>
        <begin position="21"/>
        <end position="635"/>
    </location>
</feature>
<protein>
    <submittedName>
        <fullName evidence="12">Uncharacterized protein LOC118266477 isoform X1</fullName>
    </submittedName>
</protein>
<evidence type="ECO:0000256" key="3">
    <source>
        <dbReference type="ARBA" id="ARBA00022670"/>
    </source>
</evidence>
<dbReference type="GeneID" id="118266477"/>
<dbReference type="SUPFAM" id="SSF53187">
    <property type="entry name" value="Zn-dependent exopeptidases"/>
    <property type="match status" value="1"/>
</dbReference>
<evidence type="ECO:0000256" key="9">
    <source>
        <dbReference type="SAM" id="SignalP"/>
    </source>
</evidence>
<keyword evidence="11" id="KW-1185">Reference proteome</keyword>
<dbReference type="GO" id="GO:0006508">
    <property type="term" value="P:proteolysis"/>
    <property type="evidence" value="ECO:0007669"/>
    <property type="project" value="UniProtKB-KW"/>
</dbReference>
<dbReference type="PANTHER" id="PTHR11705">
    <property type="entry name" value="PROTEASE FAMILY M14 CARBOXYPEPTIDASE A,B"/>
    <property type="match status" value="1"/>
</dbReference>
<feature type="region of interest" description="Disordered" evidence="8">
    <location>
        <begin position="98"/>
        <end position="162"/>
    </location>
</feature>
<dbReference type="AlphaFoldDB" id="A0A9R0EHV3"/>
<keyword evidence="3" id="KW-0645">Protease</keyword>
<evidence type="ECO:0000256" key="4">
    <source>
        <dbReference type="ARBA" id="ARBA00022801"/>
    </source>
</evidence>
<comment type="cofactor">
    <cofactor evidence="1">
        <name>Zn(2+)</name>
        <dbReference type="ChEBI" id="CHEBI:29105"/>
    </cofactor>
</comment>
<evidence type="ECO:0000313" key="12">
    <source>
        <dbReference type="RefSeq" id="XP_035435843.1"/>
    </source>
</evidence>
<evidence type="ECO:0000256" key="2">
    <source>
        <dbReference type="ARBA" id="ARBA00005988"/>
    </source>
</evidence>
<keyword evidence="4" id="KW-0378">Hydrolase</keyword>